<accession>A0A1H7RQL1</accession>
<dbReference type="InterPro" id="IPR027417">
    <property type="entry name" value="P-loop_NTPase"/>
</dbReference>
<proteinExistence type="predicted"/>
<evidence type="ECO:0000313" key="3">
    <source>
        <dbReference type="EMBL" id="SEL62475.1"/>
    </source>
</evidence>
<dbReference type="EMBL" id="FOBI01000015">
    <property type="protein sequence ID" value="SEL62475.1"/>
    <property type="molecule type" value="Genomic_DNA"/>
</dbReference>
<organism evidence="3 4">
    <name type="scientific">Colwellia chukchiensis</name>
    <dbReference type="NCBI Taxonomy" id="641665"/>
    <lineage>
        <taxon>Bacteria</taxon>
        <taxon>Pseudomonadati</taxon>
        <taxon>Pseudomonadota</taxon>
        <taxon>Gammaproteobacteria</taxon>
        <taxon>Alteromonadales</taxon>
        <taxon>Colwelliaceae</taxon>
        <taxon>Colwellia</taxon>
    </lineage>
</organism>
<sequence>MSIKNIQKLKQFGIFQDHTDSNAKDFGKYNLFYGWNGSGKSTLSSLFRCIENKATSSKFPYSEFTVSVGSGTAITQANVVDSDLNIYTFNHDFIDENISWNSVVKSILLVDKEKIEEREKLENLKKEQEVDSKAYSKETEEIRKLEGAISKFGTDSARHMKTSLQSIDTTDSYYLNYDKRKFGKFIDDHLEESKLDDSLLDDQQIVELTNAAKPDQKSPISFNKHVINQETFTKAKERLDDLLKTSVVSQTIQRLVDHGDIKSWVEAGLDLHKRHDTNQCEFCGNTINEERTKQLEAHFNDDYKAFQNRLESADGWLAGQYIQPPTLPAVSDFYDEFKNEYNEACTALEKAITDLNGEITVWHTVLKDKIANPLETGLTVEVIDESSIKAFNDAMTAIGAAVSKHNHKSSNFKEETDKAKKKLELHYATTEVKSFGYHDKKKEVVDRTAANGTLKAAINTRTTEIRTLEDSLSNEGVGADQFNEALHKFLGRSELTLRFDPVKKGYEILRNDSELVDGNLSEGEKTAIAFVYFITKLKENDNKIEDTIVVVDDPISSFDSNHLFHAYSFMKVNCEKAKQLFVLTHNFTFFKLVRDWISRKNKRDNQNVANFYVVKANNEVPRTSTYTDAEPALISYNSEYHYIFSRLHSLKNQQTLETDDHFLAANLSRKLLESFLSFKFPKNRGNFANLFNTAVSASKNPEDEGKEKIRKFINEYSHNDLIETNEDFVENLIGEGVTVISDIFDWISELDEKHYQEMMEVVS</sequence>
<dbReference type="InterPro" id="IPR026866">
    <property type="entry name" value="CR006_AAA"/>
</dbReference>
<feature type="coiled-coil region" evidence="1">
    <location>
        <begin position="107"/>
        <end position="138"/>
    </location>
</feature>
<dbReference type="SUPFAM" id="SSF52540">
    <property type="entry name" value="P-loop containing nucleoside triphosphate hydrolases"/>
    <property type="match status" value="1"/>
</dbReference>
<evidence type="ECO:0000313" key="4">
    <source>
        <dbReference type="Proteomes" id="UP000199297"/>
    </source>
</evidence>
<reference evidence="4" key="1">
    <citation type="submission" date="2016-10" db="EMBL/GenBank/DDBJ databases">
        <authorList>
            <person name="Varghese N."/>
            <person name="Submissions S."/>
        </authorList>
    </citation>
    <scope>NUCLEOTIDE SEQUENCE [LARGE SCALE GENOMIC DNA]</scope>
    <source>
        <strain evidence="4">CGMCC 1.9127</strain>
    </source>
</reference>
<dbReference type="RefSeq" id="WP_085285700.1">
    <property type="nucleotide sequence ID" value="NZ_FOBI01000015.1"/>
</dbReference>
<keyword evidence="4" id="KW-1185">Reference proteome</keyword>
<dbReference type="AlphaFoldDB" id="A0A1H7RQL1"/>
<dbReference type="Gene3D" id="3.40.50.300">
    <property type="entry name" value="P-loop containing nucleotide triphosphate hydrolases"/>
    <property type="match status" value="1"/>
</dbReference>
<dbReference type="Pfam" id="PF13166">
    <property type="entry name" value="AAA_13"/>
    <property type="match status" value="1"/>
</dbReference>
<protein>
    <submittedName>
        <fullName evidence="3">Wobble nucleotide-excising tRNase</fullName>
    </submittedName>
</protein>
<evidence type="ECO:0000256" key="1">
    <source>
        <dbReference type="SAM" id="Coils"/>
    </source>
</evidence>
<name>A0A1H7RQL1_9GAMM</name>
<gene>
    <name evidence="3" type="ORF">SAMN05216262_11569</name>
</gene>
<dbReference type="Proteomes" id="UP000199297">
    <property type="component" value="Unassembled WGS sequence"/>
</dbReference>
<keyword evidence="1" id="KW-0175">Coiled coil</keyword>
<feature type="domain" description="Protein CR006 P-loop" evidence="2">
    <location>
        <begin position="11"/>
        <end position="745"/>
    </location>
</feature>
<dbReference type="OrthoDB" id="9795565at2"/>
<evidence type="ECO:0000259" key="2">
    <source>
        <dbReference type="Pfam" id="PF13166"/>
    </source>
</evidence>